<dbReference type="Proteomes" id="UP000267798">
    <property type="component" value="Unassembled WGS sequence"/>
</dbReference>
<dbReference type="EMBL" id="QXQB01000004">
    <property type="protein sequence ID" value="RJX38309.1"/>
    <property type="molecule type" value="Genomic_DNA"/>
</dbReference>
<comment type="caution">
    <text evidence="1">The sequence shown here is derived from an EMBL/GenBank/DDBJ whole genome shotgun (WGS) entry which is preliminary data.</text>
</comment>
<dbReference type="AlphaFoldDB" id="A0A3A6PJ80"/>
<evidence type="ECO:0000313" key="1">
    <source>
        <dbReference type="EMBL" id="RJX38309.1"/>
    </source>
</evidence>
<proteinExistence type="predicted"/>
<protein>
    <submittedName>
        <fullName evidence="1">Spore germination protein GerPE</fullName>
    </submittedName>
</protein>
<accession>A0A3A6PJ80</accession>
<sequence>MSIRDNADAGTEEVCSTQHKTRTSQIGAVCIISAATATAVQFGDRCRTDMRLKALAVQRKEDHAKSGDVYFESYRIFSRPDPVLVDPEFEAGRVIRTSKTHCDPCIRVGFVRVIAAGNSSSIHFGNGHCITGQSRIKHIRQYPKESITRPGTPGGQQQLLHKDEDANLNINS</sequence>
<dbReference type="Pfam" id="PF10970">
    <property type="entry name" value="GerPE"/>
    <property type="match status" value="1"/>
</dbReference>
<reference evidence="1 2" key="1">
    <citation type="submission" date="2018-09" db="EMBL/GenBank/DDBJ databases">
        <title>Paenibacillus aracenensis nov. sp. isolated from a cave in southern Spain.</title>
        <authorList>
            <person name="Jurado V."/>
            <person name="Gutierrez-Patricio S."/>
            <person name="Gonzalez-Pimentel J.L."/>
            <person name="Miller A.Z."/>
            <person name="Laiz L."/>
            <person name="Saiz-Jimenez C."/>
        </authorList>
    </citation>
    <scope>NUCLEOTIDE SEQUENCE [LARGE SCALE GENOMIC DNA]</scope>
    <source>
        <strain evidence="1 2">JCM 19203</strain>
    </source>
</reference>
<dbReference type="RefSeq" id="WP_120113122.1">
    <property type="nucleotide sequence ID" value="NZ_QXQB01000004.1"/>
</dbReference>
<organism evidence="1 2">
    <name type="scientific">Paenibacillus pinisoli</name>
    <dbReference type="NCBI Taxonomy" id="1276110"/>
    <lineage>
        <taxon>Bacteria</taxon>
        <taxon>Bacillati</taxon>
        <taxon>Bacillota</taxon>
        <taxon>Bacilli</taxon>
        <taxon>Bacillales</taxon>
        <taxon>Paenibacillaceae</taxon>
        <taxon>Paenibacillus</taxon>
    </lineage>
</organism>
<name>A0A3A6PJ80_9BACL</name>
<evidence type="ECO:0000313" key="2">
    <source>
        <dbReference type="Proteomes" id="UP000267798"/>
    </source>
</evidence>
<keyword evidence="2" id="KW-1185">Reference proteome</keyword>
<dbReference type="InterPro" id="IPR024496">
    <property type="entry name" value="Spore_germ_GerPE"/>
</dbReference>
<gene>
    <name evidence="1" type="ORF">D3P09_19830</name>
</gene>